<dbReference type="GO" id="GO:0045493">
    <property type="term" value="P:xylan catabolic process"/>
    <property type="evidence" value="ECO:0007669"/>
    <property type="project" value="UniProtKB-KW"/>
</dbReference>
<evidence type="ECO:0000256" key="9">
    <source>
        <dbReference type="ARBA" id="ARBA00034075"/>
    </source>
</evidence>
<keyword evidence="3" id="KW-0964">Secreted</keyword>
<dbReference type="PANTHER" id="PTHR38050:SF3">
    <property type="entry name" value="FERULOYL ESTERASE D"/>
    <property type="match status" value="1"/>
</dbReference>
<keyword evidence="12" id="KW-1185">Reference proteome</keyword>
<accession>A0AA40CUF0</accession>
<keyword evidence="6 11" id="KW-0378">Hydrolase</keyword>
<evidence type="ECO:0000256" key="1">
    <source>
        <dbReference type="ARBA" id="ARBA00004613"/>
    </source>
</evidence>
<evidence type="ECO:0000256" key="5">
    <source>
        <dbReference type="ARBA" id="ARBA00022729"/>
    </source>
</evidence>
<feature type="compositionally biased region" description="Polar residues" evidence="10">
    <location>
        <begin position="129"/>
        <end position="140"/>
    </location>
</feature>
<evidence type="ECO:0000256" key="8">
    <source>
        <dbReference type="ARBA" id="ARBA00023326"/>
    </source>
</evidence>
<dbReference type="AlphaFoldDB" id="A0AA40CUF0"/>
<feature type="compositionally biased region" description="Pro residues" evidence="10">
    <location>
        <begin position="162"/>
        <end position="184"/>
    </location>
</feature>
<reference evidence="11" key="1">
    <citation type="submission" date="2023-06" db="EMBL/GenBank/DDBJ databases">
        <title>Genome-scale phylogeny and comparative genomics of the fungal order Sordariales.</title>
        <authorList>
            <consortium name="Lawrence Berkeley National Laboratory"/>
            <person name="Hensen N."/>
            <person name="Bonometti L."/>
            <person name="Westerberg I."/>
            <person name="Brannstrom I.O."/>
            <person name="Guillou S."/>
            <person name="Cros-Aarteil S."/>
            <person name="Calhoun S."/>
            <person name="Haridas S."/>
            <person name="Kuo A."/>
            <person name="Mondo S."/>
            <person name="Pangilinan J."/>
            <person name="Riley R."/>
            <person name="Labutti K."/>
            <person name="Andreopoulos B."/>
            <person name="Lipzen A."/>
            <person name="Chen C."/>
            <person name="Yanf M."/>
            <person name="Daum C."/>
            <person name="Ng V."/>
            <person name="Clum A."/>
            <person name="Steindorff A."/>
            <person name="Ohm R."/>
            <person name="Martin F."/>
            <person name="Silar P."/>
            <person name="Natvig D."/>
            <person name="Lalanne C."/>
            <person name="Gautier V."/>
            <person name="Ament-Velasquez S.L."/>
            <person name="Kruys A."/>
            <person name="Hutchinson M.I."/>
            <person name="Powell A.J."/>
            <person name="Barry K."/>
            <person name="Miller A.N."/>
            <person name="Grigoriev I.V."/>
            <person name="Debuchy R."/>
            <person name="Gladieux P."/>
            <person name="Thoren M.H."/>
            <person name="Johannesson H."/>
        </authorList>
    </citation>
    <scope>NUCLEOTIDE SEQUENCE</scope>
    <source>
        <strain evidence="11">SMH2532-1</strain>
    </source>
</reference>
<evidence type="ECO:0000256" key="2">
    <source>
        <dbReference type="ARBA" id="ARBA00013091"/>
    </source>
</evidence>
<evidence type="ECO:0000313" key="11">
    <source>
        <dbReference type="EMBL" id="KAK0651112.1"/>
    </source>
</evidence>
<evidence type="ECO:0000256" key="10">
    <source>
        <dbReference type="SAM" id="MobiDB-lite"/>
    </source>
</evidence>
<proteinExistence type="predicted"/>
<dbReference type="GO" id="GO:0030600">
    <property type="term" value="F:feruloyl esterase activity"/>
    <property type="evidence" value="ECO:0007669"/>
    <property type="project" value="UniProtKB-EC"/>
</dbReference>
<feature type="compositionally biased region" description="Polar residues" evidence="10">
    <location>
        <begin position="148"/>
        <end position="161"/>
    </location>
</feature>
<dbReference type="InterPro" id="IPR029058">
    <property type="entry name" value="AB_hydrolase_fold"/>
</dbReference>
<evidence type="ECO:0000256" key="3">
    <source>
        <dbReference type="ARBA" id="ARBA00022525"/>
    </source>
</evidence>
<dbReference type="GO" id="GO:0005576">
    <property type="term" value="C:extracellular region"/>
    <property type="evidence" value="ECO:0007669"/>
    <property type="project" value="UniProtKB-SubCell"/>
</dbReference>
<name>A0AA40CUF0_9PEZI</name>
<evidence type="ECO:0000256" key="6">
    <source>
        <dbReference type="ARBA" id="ARBA00022801"/>
    </source>
</evidence>
<organism evidence="11 12">
    <name type="scientific">Cercophora newfieldiana</name>
    <dbReference type="NCBI Taxonomy" id="92897"/>
    <lineage>
        <taxon>Eukaryota</taxon>
        <taxon>Fungi</taxon>
        <taxon>Dikarya</taxon>
        <taxon>Ascomycota</taxon>
        <taxon>Pezizomycotina</taxon>
        <taxon>Sordariomycetes</taxon>
        <taxon>Sordariomycetidae</taxon>
        <taxon>Sordariales</taxon>
        <taxon>Lasiosphaeriaceae</taxon>
        <taxon>Cercophora</taxon>
    </lineage>
</organism>
<keyword evidence="8" id="KW-0624">Polysaccharide degradation</keyword>
<keyword evidence="7" id="KW-0119">Carbohydrate metabolism</keyword>
<dbReference type="SUPFAM" id="SSF53474">
    <property type="entry name" value="alpha/beta-Hydrolases"/>
    <property type="match status" value="1"/>
</dbReference>
<dbReference type="Proteomes" id="UP001174936">
    <property type="component" value="Unassembled WGS sequence"/>
</dbReference>
<feature type="region of interest" description="Disordered" evidence="10">
    <location>
        <begin position="124"/>
        <end position="206"/>
    </location>
</feature>
<protein>
    <recommendedName>
        <fullName evidence="2">feruloyl esterase</fullName>
        <ecNumber evidence="2">3.1.1.73</ecNumber>
    </recommendedName>
</protein>
<evidence type="ECO:0000256" key="4">
    <source>
        <dbReference type="ARBA" id="ARBA00022651"/>
    </source>
</evidence>
<sequence length="219" mass="23552">MVRTIESDLCVEQSLRFATGFSYGGAMSYSWACSRPDDVRAVAVLSSAVLSGCAGGAKPVAYYHQHGTRDSVLSIAQGRQMRDRFIANNGCARLNPEPQPNGGRSTLTRYSGCLPDKPATWVIFDGDHNPSQTDQGSNTPFAPGNTWEFWSQFQAKGSDGNTPPPSTSQTPPTQPTTQPTPQPTLQPLWMNRLPPSGDSVVGMDGMGPRRVLLEPLAPS</sequence>
<dbReference type="PANTHER" id="PTHR38050">
    <property type="match status" value="1"/>
</dbReference>
<comment type="caution">
    <text evidence="11">The sequence shown here is derived from an EMBL/GenBank/DDBJ whole genome shotgun (WGS) entry which is preliminary data.</text>
</comment>
<keyword evidence="5" id="KW-0732">Signal</keyword>
<evidence type="ECO:0000256" key="7">
    <source>
        <dbReference type="ARBA" id="ARBA00023277"/>
    </source>
</evidence>
<keyword evidence="4" id="KW-0858">Xylan degradation</keyword>
<dbReference type="EMBL" id="JAULSV010000002">
    <property type="protein sequence ID" value="KAK0651112.1"/>
    <property type="molecule type" value="Genomic_DNA"/>
</dbReference>
<comment type="catalytic activity">
    <reaction evidence="9">
        <text>feruloyl-polysaccharide + H2O = ferulate + polysaccharide.</text>
        <dbReference type="EC" id="3.1.1.73"/>
    </reaction>
</comment>
<dbReference type="InterPro" id="IPR043595">
    <property type="entry name" value="FaeB/C/D"/>
</dbReference>
<dbReference type="EC" id="3.1.1.73" evidence="2"/>
<dbReference type="Gene3D" id="3.40.50.1820">
    <property type="entry name" value="alpha/beta hydrolase"/>
    <property type="match status" value="1"/>
</dbReference>
<comment type="subcellular location">
    <subcellularLocation>
        <location evidence="1">Secreted</location>
    </subcellularLocation>
</comment>
<gene>
    <name evidence="11" type="ORF">B0T16DRAFT_403186</name>
</gene>
<evidence type="ECO:0000313" key="12">
    <source>
        <dbReference type="Proteomes" id="UP001174936"/>
    </source>
</evidence>